<reference evidence="2 3" key="1">
    <citation type="submission" date="2016-07" db="EMBL/GenBank/DDBJ databases">
        <title>Draft genome of a psychrotolerant acidophile Acidithiobacillus ferrivorans strain YL15.</title>
        <authorList>
            <person name="Peng T."/>
            <person name="Ma L."/>
            <person name="Nan M."/>
            <person name="An N."/>
            <person name="Wang M."/>
            <person name="Qiu G."/>
            <person name="Zeng W."/>
        </authorList>
    </citation>
    <scope>NUCLEOTIDE SEQUENCE [LARGE SCALE GENOMIC DNA]</scope>
    <source>
        <strain evidence="2 3">YL15</strain>
    </source>
</reference>
<dbReference type="Proteomes" id="UP000093129">
    <property type="component" value="Unassembled WGS sequence"/>
</dbReference>
<sequence length="140" mass="16309">MATLHLSCESLNAIQEIIKLMSTKEDKPTMRDVVCISVGELAAKLCGLHDSTKAIYTTDKEQRKKNQEKWRRVQKVWWTESLAQTRSHYCQLPRGRRPKGWTPPSDEPEWTPEEAKRAYSQAFDEHDRVQAQKERDGTPR</sequence>
<gene>
    <name evidence="2" type="ORF">BBC27_12020</name>
</gene>
<accession>A0A1B9BYC7</accession>
<organism evidence="2 3">
    <name type="scientific">Acidithiobacillus ferrivorans</name>
    <dbReference type="NCBI Taxonomy" id="160808"/>
    <lineage>
        <taxon>Bacteria</taxon>
        <taxon>Pseudomonadati</taxon>
        <taxon>Pseudomonadota</taxon>
        <taxon>Acidithiobacillia</taxon>
        <taxon>Acidithiobacillales</taxon>
        <taxon>Acidithiobacillaceae</taxon>
        <taxon>Acidithiobacillus</taxon>
    </lineage>
</organism>
<protein>
    <submittedName>
        <fullName evidence="2">Uncharacterized protein</fullName>
    </submittedName>
</protein>
<feature type="region of interest" description="Disordered" evidence="1">
    <location>
        <begin position="92"/>
        <end position="140"/>
    </location>
</feature>
<feature type="compositionally biased region" description="Basic and acidic residues" evidence="1">
    <location>
        <begin position="113"/>
        <end position="140"/>
    </location>
</feature>
<evidence type="ECO:0000256" key="1">
    <source>
        <dbReference type="SAM" id="MobiDB-lite"/>
    </source>
</evidence>
<dbReference type="AlphaFoldDB" id="A0A1B9BYC7"/>
<evidence type="ECO:0000313" key="2">
    <source>
        <dbReference type="EMBL" id="OCB02643.1"/>
    </source>
</evidence>
<proteinExistence type="predicted"/>
<dbReference type="EMBL" id="MASQ01000091">
    <property type="protein sequence ID" value="OCB02643.1"/>
    <property type="molecule type" value="Genomic_DNA"/>
</dbReference>
<comment type="caution">
    <text evidence="2">The sequence shown here is derived from an EMBL/GenBank/DDBJ whole genome shotgun (WGS) entry which is preliminary data.</text>
</comment>
<evidence type="ECO:0000313" key="3">
    <source>
        <dbReference type="Proteomes" id="UP000093129"/>
    </source>
</evidence>
<name>A0A1B9BYC7_9PROT</name>